<dbReference type="Proteomes" id="UP000295444">
    <property type="component" value="Unassembled WGS sequence"/>
</dbReference>
<evidence type="ECO:0000313" key="3">
    <source>
        <dbReference type="Proteomes" id="UP000295444"/>
    </source>
</evidence>
<evidence type="ECO:0000256" key="1">
    <source>
        <dbReference type="SAM" id="MobiDB-lite"/>
    </source>
</evidence>
<dbReference type="InterPro" id="IPR017686">
    <property type="entry name" value="Phg/plasmid-like_prot"/>
</dbReference>
<name>A0A4R6SHI2_LABRH</name>
<dbReference type="AlphaFoldDB" id="A0A4R6SHI2"/>
<dbReference type="NCBIfam" id="TIGR03299">
    <property type="entry name" value="LGT_TIGR03299"/>
    <property type="match status" value="1"/>
</dbReference>
<keyword evidence="3" id="KW-1185">Reference proteome</keyword>
<comment type="caution">
    <text evidence="2">The sequence shown here is derived from an EMBL/GenBank/DDBJ whole genome shotgun (WGS) entry which is preliminary data.</text>
</comment>
<feature type="region of interest" description="Disordered" evidence="1">
    <location>
        <begin position="79"/>
        <end position="98"/>
    </location>
</feature>
<gene>
    <name evidence="2" type="ORF">EV186_1021132</name>
</gene>
<sequence length="377" mass="41694">MSHELETLADGSVAFASARVPAWHRLGFVADDLMDAATMLDKSGLGGWDVRKSLGVAALVPTGKCPECKRAVGAKHTQKCPIPQDDAERKPGQEVTAEDTTSLMGMPGWYSVLRTEPVSKEVQPLGVVGPDYTPVQNEELAEFLTSITEQSGAVFETAGSLRDGADVFMTVKLPQGVRVGGVDDVDLYLAGLNSHTGRRRLQVLTTPVRVVCANTERAALGNHRSSYTFRHTPGISGRIAEAREALKLTFDWAEVFKVEAESMINTKMTGETFEELVKKVWPEKWVGPQAEWRQPQVTHWETLEGLFKSADTQENIRDTVWAGYQSVVEYLDWKVPVNMTADNADQDRVRSFRNFDGTYDQLKLDTFNLCRDIVAAA</sequence>
<dbReference type="EMBL" id="SNXZ01000002">
    <property type="protein sequence ID" value="TDQ01264.1"/>
    <property type="molecule type" value="Genomic_DNA"/>
</dbReference>
<accession>A0A4R6SHI2</accession>
<dbReference type="Pfam" id="PF06067">
    <property type="entry name" value="DUF932"/>
    <property type="match status" value="1"/>
</dbReference>
<dbReference type="OrthoDB" id="576140at2"/>
<protein>
    <submittedName>
        <fullName evidence="2">Phage/plasmid-like protein (TIGR03299 family)</fullName>
    </submittedName>
</protein>
<proteinExistence type="predicted"/>
<dbReference type="InterPro" id="IPR026325">
    <property type="entry name" value="DUF932"/>
</dbReference>
<evidence type="ECO:0000313" key="2">
    <source>
        <dbReference type="EMBL" id="TDQ01264.1"/>
    </source>
</evidence>
<organism evidence="2 3">
    <name type="scientific">Labedaea rhizosphaerae</name>
    <dbReference type="NCBI Taxonomy" id="598644"/>
    <lineage>
        <taxon>Bacteria</taxon>
        <taxon>Bacillati</taxon>
        <taxon>Actinomycetota</taxon>
        <taxon>Actinomycetes</taxon>
        <taxon>Pseudonocardiales</taxon>
        <taxon>Pseudonocardiaceae</taxon>
        <taxon>Labedaea</taxon>
    </lineage>
</organism>
<reference evidence="2 3" key="1">
    <citation type="submission" date="2019-03" db="EMBL/GenBank/DDBJ databases">
        <title>Genomic Encyclopedia of Type Strains, Phase IV (KMG-IV): sequencing the most valuable type-strain genomes for metagenomic binning, comparative biology and taxonomic classification.</title>
        <authorList>
            <person name="Goeker M."/>
        </authorList>
    </citation>
    <scope>NUCLEOTIDE SEQUENCE [LARGE SCALE GENOMIC DNA]</scope>
    <source>
        <strain evidence="2 3">DSM 45361</strain>
    </source>
</reference>